<evidence type="ECO:0000313" key="2">
    <source>
        <dbReference type="EnsemblPlants" id="cds.evm.model.05.1109"/>
    </source>
</evidence>
<dbReference type="EMBL" id="UZAU01000495">
    <property type="status" value="NOT_ANNOTATED_CDS"/>
    <property type="molecule type" value="Genomic_DNA"/>
</dbReference>
<sequence>MLTGGVDVQSIGGSFTWQNKRGSNHLVMEKINCGVCSTSYLIEFPMLGVLNLPIWALLMAQSFWTLILTLCKGAPLLNFQCVANHPYYIHVISKALNRHAEGKWIVECSILGLESIPIYLSSRQVDCGMLDAWSGGLFIELVTFGVSPVSFLIFLNGSALRRFSPHHDLLLKWAMEIPNLADVMVALVDGSFKKDEVGVGVIFPLHHQIICVEFKAFKANYALKTKMNALLLALKTIVSRVGFIWLSSRSAVYSDQSLQLKTF</sequence>
<organism evidence="2 3">
    <name type="scientific">Cannabis sativa</name>
    <name type="common">Hemp</name>
    <name type="synonym">Marijuana</name>
    <dbReference type="NCBI Taxonomy" id="3483"/>
    <lineage>
        <taxon>Eukaryota</taxon>
        <taxon>Viridiplantae</taxon>
        <taxon>Streptophyta</taxon>
        <taxon>Embryophyta</taxon>
        <taxon>Tracheophyta</taxon>
        <taxon>Spermatophyta</taxon>
        <taxon>Magnoliopsida</taxon>
        <taxon>eudicotyledons</taxon>
        <taxon>Gunneridae</taxon>
        <taxon>Pentapetalae</taxon>
        <taxon>rosids</taxon>
        <taxon>fabids</taxon>
        <taxon>Rosales</taxon>
        <taxon>Cannabaceae</taxon>
        <taxon>Cannabis</taxon>
    </lineage>
</organism>
<keyword evidence="1" id="KW-1133">Transmembrane helix</keyword>
<feature type="transmembrane region" description="Helical" evidence="1">
    <location>
        <begin position="132"/>
        <end position="155"/>
    </location>
</feature>
<evidence type="ECO:0000313" key="3">
    <source>
        <dbReference type="Proteomes" id="UP000596661"/>
    </source>
</evidence>
<accession>A0A803PK17</accession>
<name>A0A803PK17_CANSA</name>
<dbReference type="EnsemblPlants" id="evm.model.05.1109">
    <property type="protein sequence ID" value="cds.evm.model.05.1109"/>
    <property type="gene ID" value="evm.TU.05.1109"/>
</dbReference>
<keyword evidence="1" id="KW-0812">Transmembrane</keyword>
<dbReference type="AlphaFoldDB" id="A0A803PK17"/>
<proteinExistence type="predicted"/>
<dbReference type="Proteomes" id="UP000596661">
    <property type="component" value="Chromosome 5"/>
</dbReference>
<dbReference type="Gramene" id="evm.model.05.1109">
    <property type="protein sequence ID" value="cds.evm.model.05.1109"/>
    <property type="gene ID" value="evm.TU.05.1109"/>
</dbReference>
<keyword evidence="1" id="KW-0472">Membrane</keyword>
<feature type="transmembrane region" description="Helical" evidence="1">
    <location>
        <begin position="52"/>
        <end position="71"/>
    </location>
</feature>
<keyword evidence="3" id="KW-1185">Reference proteome</keyword>
<reference evidence="2" key="1">
    <citation type="submission" date="2018-11" db="EMBL/GenBank/DDBJ databases">
        <authorList>
            <person name="Grassa J C."/>
        </authorList>
    </citation>
    <scope>NUCLEOTIDE SEQUENCE [LARGE SCALE GENOMIC DNA]</scope>
</reference>
<reference evidence="2" key="2">
    <citation type="submission" date="2021-03" db="UniProtKB">
        <authorList>
            <consortium name="EnsemblPlants"/>
        </authorList>
    </citation>
    <scope>IDENTIFICATION</scope>
</reference>
<evidence type="ECO:0000256" key="1">
    <source>
        <dbReference type="SAM" id="Phobius"/>
    </source>
</evidence>
<protein>
    <submittedName>
        <fullName evidence="2">Uncharacterized protein</fullName>
    </submittedName>
</protein>